<evidence type="ECO:0000313" key="1">
    <source>
        <dbReference type="EMBL" id="GGJ61716.1"/>
    </source>
</evidence>
<keyword evidence="2" id="KW-1185">Reference proteome</keyword>
<reference evidence="1" key="2">
    <citation type="submission" date="2020-09" db="EMBL/GenBank/DDBJ databases">
        <authorList>
            <person name="Sun Q."/>
            <person name="Ohkuma M."/>
        </authorList>
    </citation>
    <scope>NUCLEOTIDE SEQUENCE</scope>
    <source>
        <strain evidence="1">JCM 14371</strain>
    </source>
</reference>
<reference evidence="1" key="1">
    <citation type="journal article" date="2014" name="Int. J. Syst. Evol. Microbiol.">
        <title>Complete genome sequence of Corynebacterium casei LMG S-19264T (=DSM 44701T), isolated from a smear-ripened cheese.</title>
        <authorList>
            <consortium name="US DOE Joint Genome Institute (JGI-PGF)"/>
            <person name="Walter F."/>
            <person name="Albersmeier A."/>
            <person name="Kalinowski J."/>
            <person name="Ruckert C."/>
        </authorList>
    </citation>
    <scope>NUCLEOTIDE SEQUENCE</scope>
    <source>
        <strain evidence="1">JCM 14371</strain>
    </source>
</reference>
<name>A0A917P4S4_9DEIO</name>
<dbReference type="RefSeq" id="WP_188960354.1">
    <property type="nucleotide sequence ID" value="NZ_BMOE01000001.1"/>
</dbReference>
<sequence>MTGPDHPAERDETQPALDVTTRARLRAEETERLRLRTELEDERRRKQISRENRGCLGAINLVLKILGW</sequence>
<accession>A0A917P4S4</accession>
<organism evidence="1 2">
    <name type="scientific">Deinococcus aquiradiocola</name>
    <dbReference type="NCBI Taxonomy" id="393059"/>
    <lineage>
        <taxon>Bacteria</taxon>
        <taxon>Thermotogati</taxon>
        <taxon>Deinococcota</taxon>
        <taxon>Deinococci</taxon>
        <taxon>Deinococcales</taxon>
        <taxon>Deinococcaceae</taxon>
        <taxon>Deinococcus</taxon>
    </lineage>
</organism>
<dbReference type="AlphaFoldDB" id="A0A917P4S4"/>
<dbReference type="EMBL" id="BMOE01000001">
    <property type="protein sequence ID" value="GGJ61716.1"/>
    <property type="molecule type" value="Genomic_DNA"/>
</dbReference>
<evidence type="ECO:0000313" key="2">
    <source>
        <dbReference type="Proteomes" id="UP000635726"/>
    </source>
</evidence>
<protein>
    <submittedName>
        <fullName evidence="1">Uncharacterized protein</fullName>
    </submittedName>
</protein>
<proteinExistence type="predicted"/>
<comment type="caution">
    <text evidence="1">The sequence shown here is derived from an EMBL/GenBank/DDBJ whole genome shotgun (WGS) entry which is preliminary data.</text>
</comment>
<dbReference type="Proteomes" id="UP000635726">
    <property type="component" value="Unassembled WGS sequence"/>
</dbReference>
<gene>
    <name evidence="1" type="ORF">GCM10008939_01830</name>
</gene>